<gene>
    <name evidence="1" type="ORF">QR680_013556</name>
</gene>
<organism evidence="1 2">
    <name type="scientific">Steinernema hermaphroditum</name>
    <dbReference type="NCBI Taxonomy" id="289476"/>
    <lineage>
        <taxon>Eukaryota</taxon>
        <taxon>Metazoa</taxon>
        <taxon>Ecdysozoa</taxon>
        <taxon>Nematoda</taxon>
        <taxon>Chromadorea</taxon>
        <taxon>Rhabditida</taxon>
        <taxon>Tylenchina</taxon>
        <taxon>Panagrolaimomorpha</taxon>
        <taxon>Strongyloidoidea</taxon>
        <taxon>Steinernematidae</taxon>
        <taxon>Steinernema</taxon>
    </lineage>
</organism>
<evidence type="ECO:0000313" key="2">
    <source>
        <dbReference type="Proteomes" id="UP001175271"/>
    </source>
</evidence>
<sequence>MGLLPCPLPASLATIAKGAHFSVPHGAKETREADLARWTVRCSPKRVSIKRFQLFHWRLGRVSAAAPGAIGIGFGRGRGKQSDYSADFDTGDRNWVAVAAASSFDAS</sequence>
<reference evidence="1" key="1">
    <citation type="submission" date="2023-06" db="EMBL/GenBank/DDBJ databases">
        <title>Genomic analysis of the entomopathogenic nematode Steinernema hermaphroditum.</title>
        <authorList>
            <person name="Schwarz E.M."/>
            <person name="Heppert J.K."/>
            <person name="Baniya A."/>
            <person name="Schwartz H.T."/>
            <person name="Tan C.-H."/>
            <person name="Antoshechkin I."/>
            <person name="Sternberg P.W."/>
            <person name="Goodrich-Blair H."/>
            <person name="Dillman A.R."/>
        </authorList>
    </citation>
    <scope>NUCLEOTIDE SEQUENCE</scope>
    <source>
        <strain evidence="1">PS9179</strain>
        <tissue evidence="1">Whole animal</tissue>
    </source>
</reference>
<keyword evidence="2" id="KW-1185">Reference proteome</keyword>
<dbReference type="Proteomes" id="UP001175271">
    <property type="component" value="Unassembled WGS sequence"/>
</dbReference>
<comment type="caution">
    <text evidence="1">The sequence shown here is derived from an EMBL/GenBank/DDBJ whole genome shotgun (WGS) entry which is preliminary data.</text>
</comment>
<dbReference type="EMBL" id="JAUCMV010000002">
    <property type="protein sequence ID" value="KAK0418440.1"/>
    <property type="molecule type" value="Genomic_DNA"/>
</dbReference>
<proteinExistence type="predicted"/>
<name>A0AA39I7B5_9BILA</name>
<evidence type="ECO:0000313" key="1">
    <source>
        <dbReference type="EMBL" id="KAK0418440.1"/>
    </source>
</evidence>
<dbReference type="AlphaFoldDB" id="A0AA39I7B5"/>
<accession>A0AA39I7B5</accession>
<protein>
    <submittedName>
        <fullName evidence="1">Uncharacterized protein</fullName>
    </submittedName>
</protein>